<organism evidence="4 5">
    <name type="scientific">Malus baccata</name>
    <name type="common">Siberian crab apple</name>
    <name type="synonym">Pyrus baccata</name>
    <dbReference type="NCBI Taxonomy" id="106549"/>
    <lineage>
        <taxon>Eukaryota</taxon>
        <taxon>Viridiplantae</taxon>
        <taxon>Streptophyta</taxon>
        <taxon>Embryophyta</taxon>
        <taxon>Tracheophyta</taxon>
        <taxon>Spermatophyta</taxon>
        <taxon>Magnoliopsida</taxon>
        <taxon>eudicotyledons</taxon>
        <taxon>Gunneridae</taxon>
        <taxon>Pentapetalae</taxon>
        <taxon>rosids</taxon>
        <taxon>fabids</taxon>
        <taxon>Rosales</taxon>
        <taxon>Rosaceae</taxon>
        <taxon>Amygdaloideae</taxon>
        <taxon>Maleae</taxon>
        <taxon>Malus</taxon>
    </lineage>
</organism>
<comment type="caution">
    <text evidence="4">The sequence shown here is derived from an EMBL/GenBank/DDBJ whole genome shotgun (WGS) entry which is preliminary data.</text>
</comment>
<reference evidence="4 5" key="1">
    <citation type="journal article" date="2019" name="G3 (Bethesda)">
        <title>Sequencing of a Wild Apple (Malus baccata) Genome Unravels the Differences Between Cultivated and Wild Apple Species Regarding Disease Resistance and Cold Tolerance.</title>
        <authorList>
            <person name="Chen X."/>
        </authorList>
    </citation>
    <scope>NUCLEOTIDE SEQUENCE [LARGE SCALE GENOMIC DNA]</scope>
    <source>
        <strain evidence="5">cv. Shandingzi</strain>
        <tissue evidence="4">Leaves</tissue>
    </source>
</reference>
<proteinExistence type="predicted"/>
<accession>A0A540N9E8</accession>
<dbReference type="STRING" id="106549.A0A540N9E8"/>
<evidence type="ECO:0000313" key="5">
    <source>
        <dbReference type="Proteomes" id="UP000315295"/>
    </source>
</evidence>
<gene>
    <name evidence="4" type="ORF">C1H46_006726</name>
</gene>
<keyword evidence="3" id="KW-0812">Transmembrane</keyword>
<keyword evidence="2 3" id="KW-0472">Membrane</keyword>
<evidence type="ECO:0000256" key="1">
    <source>
        <dbReference type="ARBA" id="ARBA00004370"/>
    </source>
</evidence>
<evidence type="ECO:0000256" key="3">
    <source>
        <dbReference type="SAM" id="Phobius"/>
    </source>
</evidence>
<dbReference type="PANTHER" id="PTHR31415">
    <property type="entry name" value="OS05G0367900 PROTEIN"/>
    <property type="match status" value="1"/>
</dbReference>
<dbReference type="GO" id="GO:0005886">
    <property type="term" value="C:plasma membrane"/>
    <property type="evidence" value="ECO:0007669"/>
    <property type="project" value="TreeGrafter"/>
</dbReference>
<dbReference type="InterPro" id="IPR044839">
    <property type="entry name" value="NDR1-like"/>
</dbReference>
<comment type="subcellular location">
    <subcellularLocation>
        <location evidence="1">Membrane</location>
    </subcellularLocation>
</comment>
<dbReference type="GO" id="GO:0009506">
    <property type="term" value="C:plasmodesma"/>
    <property type="evidence" value="ECO:0007669"/>
    <property type="project" value="TreeGrafter"/>
</dbReference>
<keyword evidence="5" id="KW-1185">Reference proteome</keyword>
<name>A0A540N9E8_MALBA</name>
<evidence type="ECO:0000313" key="4">
    <source>
        <dbReference type="EMBL" id="TQE07655.1"/>
    </source>
</evidence>
<dbReference type="AlphaFoldDB" id="A0A540N9E8"/>
<evidence type="ECO:0008006" key="6">
    <source>
        <dbReference type="Google" id="ProtNLM"/>
    </source>
</evidence>
<evidence type="ECO:0000256" key="2">
    <source>
        <dbReference type="ARBA" id="ARBA00023136"/>
    </source>
</evidence>
<sequence length="220" mass="25194">MPRPWRDYCSCVPVILAILAILAILGVTAFSSYSLIWVFVHPNEPKITITDASLTQFDFAAARNNILNHNLALNFTIRNSNKRAGLDLVIGKYRNKNFFVASLSSTPFYQDHKNITIVPVVLQGQQWVKFQKRDVSRFTSETAAGVYNIRVEFYLRIRYKRVGILKKMTDLTKIYCKQVKVPLSSYNETCAGGFKFNLTKCKNVQGSAVAVLNWWRYRVP</sequence>
<protein>
    <recommendedName>
        <fullName evidence="6">Late embryogenesis abundant protein LEA-2 subgroup domain-containing protein</fullName>
    </recommendedName>
</protein>
<dbReference type="Proteomes" id="UP000315295">
    <property type="component" value="Unassembled WGS sequence"/>
</dbReference>
<feature type="transmembrane region" description="Helical" evidence="3">
    <location>
        <begin position="12"/>
        <end position="40"/>
    </location>
</feature>
<keyword evidence="3" id="KW-1133">Transmembrane helix</keyword>
<dbReference type="GO" id="GO:0098542">
    <property type="term" value="P:defense response to other organism"/>
    <property type="evidence" value="ECO:0007669"/>
    <property type="project" value="InterPro"/>
</dbReference>
<dbReference type="PANTHER" id="PTHR31415:SF109">
    <property type="entry name" value="NDR1_HIN1-LIKE PROTEIN 10"/>
    <property type="match status" value="1"/>
</dbReference>
<dbReference type="EMBL" id="VIEB01000082">
    <property type="protein sequence ID" value="TQE07655.1"/>
    <property type="molecule type" value="Genomic_DNA"/>
</dbReference>